<reference evidence="3" key="2">
    <citation type="submission" date="2025-08" db="UniProtKB">
        <authorList>
            <consortium name="RefSeq"/>
        </authorList>
    </citation>
    <scope>IDENTIFICATION</scope>
    <source>
        <tissue evidence="3">Leaves</tissue>
    </source>
</reference>
<proteinExistence type="predicted"/>
<evidence type="ECO:0000313" key="3">
    <source>
        <dbReference type="RefSeq" id="XP_027079954.1"/>
    </source>
</evidence>
<sequence>MDNAQNANMSGGNLSLITSIDQNDQVRSHHDIMMRRLKNRERQRRYRARKRLAAERMLTSHPVQYLEADTKKAPASMPLPKEIKRRRRRKKESSMDQFTATQIEMPLHYTEADSKKGPTSLPLPKEIKRRRRRKKEITMDQFMPVHVQMPLSDTPQEFATRVHSRRDWKRDARRAHALKEQEVRIHGPVIPVVTSVSASQVQSFASAFYPPSDRECQTRGVRVDNEAQKVVPSRRHWKEEARNRKSQNA</sequence>
<gene>
    <name evidence="3" type="primary">LOC113702962</name>
</gene>
<name>A0A6P6TN79_COFAR</name>
<dbReference type="Proteomes" id="UP001652660">
    <property type="component" value="Chromosome 8e"/>
</dbReference>
<organism evidence="2 3">
    <name type="scientific">Coffea arabica</name>
    <name type="common">Arabian coffee</name>
    <dbReference type="NCBI Taxonomy" id="13443"/>
    <lineage>
        <taxon>Eukaryota</taxon>
        <taxon>Viridiplantae</taxon>
        <taxon>Streptophyta</taxon>
        <taxon>Embryophyta</taxon>
        <taxon>Tracheophyta</taxon>
        <taxon>Spermatophyta</taxon>
        <taxon>Magnoliopsida</taxon>
        <taxon>eudicotyledons</taxon>
        <taxon>Gunneridae</taxon>
        <taxon>Pentapetalae</taxon>
        <taxon>asterids</taxon>
        <taxon>lamiids</taxon>
        <taxon>Gentianales</taxon>
        <taxon>Rubiaceae</taxon>
        <taxon>Ixoroideae</taxon>
        <taxon>Gardenieae complex</taxon>
        <taxon>Bertiereae - Coffeeae clade</taxon>
        <taxon>Coffeeae</taxon>
        <taxon>Coffea</taxon>
    </lineage>
</organism>
<feature type="region of interest" description="Disordered" evidence="1">
    <location>
        <begin position="212"/>
        <end position="249"/>
    </location>
</feature>
<keyword evidence="2" id="KW-1185">Reference proteome</keyword>
<accession>A0A6P6TN79</accession>
<reference evidence="2" key="1">
    <citation type="journal article" date="2025" name="Foods">
        <title>Unveiling the Microbial Signatures of Arabica Coffee Cherries: Insights into Ripeness Specific Diversity, Functional Traits, and Implications for Quality and Safety.</title>
        <authorList>
            <consortium name="RefSeq"/>
            <person name="Tenea G.N."/>
            <person name="Cifuentes V."/>
            <person name="Reyes P."/>
            <person name="Cevallos-Vallejos M."/>
        </authorList>
    </citation>
    <scope>NUCLEOTIDE SEQUENCE [LARGE SCALE GENOMIC DNA]</scope>
</reference>
<evidence type="ECO:0000256" key="1">
    <source>
        <dbReference type="SAM" id="MobiDB-lite"/>
    </source>
</evidence>
<feature type="compositionally biased region" description="Basic and acidic residues" evidence="1">
    <location>
        <begin position="212"/>
        <end position="227"/>
    </location>
</feature>
<dbReference type="RefSeq" id="XP_027079954.1">
    <property type="nucleotide sequence ID" value="XM_027224153.2"/>
</dbReference>
<dbReference type="OrthoDB" id="763417at2759"/>
<dbReference type="AlphaFoldDB" id="A0A6P6TN79"/>
<dbReference type="GeneID" id="113702962"/>
<evidence type="ECO:0000313" key="2">
    <source>
        <dbReference type="Proteomes" id="UP001652660"/>
    </source>
</evidence>
<protein>
    <submittedName>
        <fullName evidence="3">Uncharacterized protein</fullName>
    </submittedName>
</protein>